<protein>
    <recommendedName>
        <fullName evidence="8">Glycogen synthase</fullName>
        <ecNumber evidence="8">2.4.1.21</ecNumber>
    </recommendedName>
    <alternativeName>
        <fullName evidence="8">Starch [bacterial glycogen] synthase</fullName>
    </alternativeName>
</protein>
<dbReference type="Pfam" id="PF08323">
    <property type="entry name" value="Glyco_transf_5"/>
    <property type="match status" value="2"/>
</dbReference>
<evidence type="ECO:0000256" key="2">
    <source>
        <dbReference type="ARBA" id="ARBA00002764"/>
    </source>
</evidence>
<dbReference type="SUPFAM" id="SSF53756">
    <property type="entry name" value="UDP-Glycosyltransferase/glycogen phosphorylase"/>
    <property type="match status" value="2"/>
</dbReference>
<evidence type="ECO:0000256" key="6">
    <source>
        <dbReference type="ARBA" id="ARBA00022679"/>
    </source>
</evidence>
<comment type="function">
    <text evidence="2 8">Synthesizes alpha-1,4-glucan chains using ADP-glucose.</text>
</comment>
<reference evidence="12 13" key="1">
    <citation type="submission" date="2019-02" db="EMBL/GenBank/DDBJ databases">
        <title>Deep-cultivation of Planctomycetes and their phenomic and genomic characterization uncovers novel biology.</title>
        <authorList>
            <person name="Wiegand S."/>
            <person name="Jogler M."/>
            <person name="Boedeker C."/>
            <person name="Pinto D."/>
            <person name="Vollmers J."/>
            <person name="Rivas-Marin E."/>
            <person name="Kohn T."/>
            <person name="Peeters S.H."/>
            <person name="Heuer A."/>
            <person name="Rast P."/>
            <person name="Oberbeckmann S."/>
            <person name="Bunk B."/>
            <person name="Jeske O."/>
            <person name="Meyerdierks A."/>
            <person name="Storesund J.E."/>
            <person name="Kallscheuer N."/>
            <person name="Luecker S."/>
            <person name="Lage O.M."/>
            <person name="Pohl T."/>
            <person name="Merkel B.J."/>
            <person name="Hornburger P."/>
            <person name="Mueller R.-W."/>
            <person name="Bruemmer F."/>
            <person name="Labrenz M."/>
            <person name="Spormann A.M."/>
            <person name="Op Den Camp H."/>
            <person name="Overmann J."/>
            <person name="Amann R."/>
            <person name="Jetten M.S.M."/>
            <person name="Mascher T."/>
            <person name="Medema M.H."/>
            <person name="Devos D.P."/>
            <person name="Kaster A.-K."/>
            <person name="Ovreas L."/>
            <person name="Rohde M."/>
            <person name="Galperin M.Y."/>
            <person name="Jogler C."/>
        </authorList>
    </citation>
    <scope>NUCLEOTIDE SEQUENCE [LARGE SCALE GENOMIC DNA]</scope>
    <source>
        <strain evidence="12 13">Pla100</strain>
    </source>
</reference>
<feature type="domain" description="Glycosyl transferase family 1" evidence="10">
    <location>
        <begin position="344"/>
        <end position="497"/>
    </location>
</feature>
<dbReference type="UniPathway" id="UPA00164"/>
<keyword evidence="6 8" id="KW-0808">Transferase</keyword>
<dbReference type="Pfam" id="PF00534">
    <property type="entry name" value="Glycos_transf_1"/>
    <property type="match status" value="1"/>
</dbReference>
<evidence type="ECO:0000256" key="1">
    <source>
        <dbReference type="ARBA" id="ARBA00001478"/>
    </source>
</evidence>
<evidence type="ECO:0000256" key="5">
    <source>
        <dbReference type="ARBA" id="ARBA00022676"/>
    </source>
</evidence>
<keyword evidence="5 8" id="KW-0328">Glycosyltransferase</keyword>
<dbReference type="PANTHER" id="PTHR45825:SF11">
    <property type="entry name" value="ALPHA AMYLASE DOMAIN-CONTAINING PROTEIN"/>
    <property type="match status" value="1"/>
</dbReference>
<dbReference type="HAMAP" id="MF_00484">
    <property type="entry name" value="Glycogen_synth"/>
    <property type="match status" value="1"/>
</dbReference>
<name>A0A5C6A4R4_9BACT</name>
<dbReference type="InterPro" id="IPR001296">
    <property type="entry name" value="Glyco_trans_1"/>
</dbReference>
<dbReference type="InterPro" id="IPR013534">
    <property type="entry name" value="Starch_synth_cat_dom"/>
</dbReference>
<evidence type="ECO:0000256" key="3">
    <source>
        <dbReference type="ARBA" id="ARBA00004964"/>
    </source>
</evidence>
<feature type="domain" description="Starch synthase catalytic" evidence="11">
    <location>
        <begin position="206"/>
        <end position="287"/>
    </location>
</feature>
<evidence type="ECO:0000256" key="7">
    <source>
        <dbReference type="ARBA" id="ARBA00023056"/>
    </source>
</evidence>
<evidence type="ECO:0000256" key="8">
    <source>
        <dbReference type="HAMAP-Rule" id="MF_00484"/>
    </source>
</evidence>
<dbReference type="AlphaFoldDB" id="A0A5C6A4R4"/>
<evidence type="ECO:0000313" key="12">
    <source>
        <dbReference type="EMBL" id="TWT94894.1"/>
    </source>
</evidence>
<evidence type="ECO:0000256" key="4">
    <source>
        <dbReference type="ARBA" id="ARBA00010281"/>
    </source>
</evidence>
<dbReference type="GO" id="GO:0005978">
    <property type="term" value="P:glycogen biosynthetic process"/>
    <property type="evidence" value="ECO:0007669"/>
    <property type="project" value="UniProtKB-UniRule"/>
</dbReference>
<comment type="catalytic activity">
    <reaction evidence="1 8">
        <text>[(1-&gt;4)-alpha-D-glucosyl](n) + ADP-alpha-D-glucose = [(1-&gt;4)-alpha-D-glucosyl](n+1) + ADP + H(+)</text>
        <dbReference type="Rhea" id="RHEA:18189"/>
        <dbReference type="Rhea" id="RHEA-COMP:9584"/>
        <dbReference type="Rhea" id="RHEA-COMP:9587"/>
        <dbReference type="ChEBI" id="CHEBI:15378"/>
        <dbReference type="ChEBI" id="CHEBI:15444"/>
        <dbReference type="ChEBI" id="CHEBI:57498"/>
        <dbReference type="ChEBI" id="CHEBI:456216"/>
        <dbReference type="EC" id="2.4.1.21"/>
    </reaction>
</comment>
<evidence type="ECO:0000259" key="11">
    <source>
        <dbReference type="Pfam" id="PF08323"/>
    </source>
</evidence>
<organism evidence="12 13">
    <name type="scientific">Neorhodopirellula pilleata</name>
    <dbReference type="NCBI Taxonomy" id="2714738"/>
    <lineage>
        <taxon>Bacteria</taxon>
        <taxon>Pseudomonadati</taxon>
        <taxon>Planctomycetota</taxon>
        <taxon>Planctomycetia</taxon>
        <taxon>Pirellulales</taxon>
        <taxon>Pirellulaceae</taxon>
        <taxon>Neorhodopirellula</taxon>
    </lineage>
</organism>
<feature type="binding site" evidence="8">
    <location>
        <position position="15"/>
    </location>
    <ligand>
        <name>ADP-alpha-D-glucose</name>
        <dbReference type="ChEBI" id="CHEBI:57498"/>
    </ligand>
</feature>
<proteinExistence type="inferred from homology"/>
<gene>
    <name evidence="12" type="primary">glgA_2</name>
    <name evidence="8" type="synonym">glgA</name>
    <name evidence="12" type="ORF">Pla100_34650</name>
</gene>
<dbReference type="Gene3D" id="3.40.50.2000">
    <property type="entry name" value="Glycogen Phosphorylase B"/>
    <property type="match status" value="2"/>
</dbReference>
<dbReference type="NCBIfam" id="TIGR02095">
    <property type="entry name" value="glgA"/>
    <property type="match status" value="1"/>
</dbReference>
<comment type="pathway">
    <text evidence="3 8">Glycan biosynthesis; glycogen biosynthesis.</text>
</comment>
<keyword evidence="7 8" id="KW-0320">Glycogen biosynthesis</keyword>
<dbReference type="GO" id="GO:0009011">
    <property type="term" value="F:alpha-1,4-glucan glucosyltransferase (ADP-glucose donor) activity"/>
    <property type="evidence" value="ECO:0007669"/>
    <property type="project" value="UniProtKB-UniRule"/>
</dbReference>
<comment type="similarity">
    <text evidence="4 8">Belongs to the glycosyltransferase 1 family. Bacterial/plant glycogen synthase subfamily.</text>
</comment>
<dbReference type="EC" id="2.4.1.21" evidence="8"/>
<accession>A0A5C6A4R4</accession>
<dbReference type="Proteomes" id="UP000316213">
    <property type="component" value="Unassembled WGS sequence"/>
</dbReference>
<dbReference type="CDD" id="cd03791">
    <property type="entry name" value="GT5_Glycogen_synthase_DULL1-like"/>
    <property type="match status" value="1"/>
</dbReference>
<dbReference type="RefSeq" id="WP_231603152.1">
    <property type="nucleotide sequence ID" value="NZ_SJPM01000007.1"/>
</dbReference>
<comment type="caution">
    <text evidence="12">The sequence shown here is derived from an EMBL/GenBank/DDBJ whole genome shotgun (WGS) entry which is preliminary data.</text>
</comment>
<dbReference type="EMBL" id="SJPM01000007">
    <property type="protein sequence ID" value="TWT94894.1"/>
    <property type="molecule type" value="Genomic_DNA"/>
</dbReference>
<dbReference type="PANTHER" id="PTHR45825">
    <property type="entry name" value="GRANULE-BOUND STARCH SYNTHASE 1, CHLOROPLASTIC/AMYLOPLASTIC"/>
    <property type="match status" value="1"/>
</dbReference>
<feature type="domain" description="Starch synthase catalytic" evidence="11">
    <location>
        <begin position="2"/>
        <end position="158"/>
    </location>
</feature>
<feature type="region of interest" description="Disordered" evidence="9">
    <location>
        <begin position="184"/>
        <end position="204"/>
    </location>
</feature>
<evidence type="ECO:0000256" key="9">
    <source>
        <dbReference type="SAM" id="MobiDB-lite"/>
    </source>
</evidence>
<evidence type="ECO:0000313" key="13">
    <source>
        <dbReference type="Proteomes" id="UP000316213"/>
    </source>
</evidence>
<dbReference type="GO" id="GO:0004373">
    <property type="term" value="F:alpha-1,4-glucan glucosyltransferase (UDP-glucose donor) activity"/>
    <property type="evidence" value="ECO:0007669"/>
    <property type="project" value="InterPro"/>
</dbReference>
<sequence length="539" mass="59543">MNIVYLTTEAVPFAKTGGLADVCGTLPSVVAAAGHRCAIIMPAFDSIYRTEIPIEPTDVSFAIQMSKDKLVGGRLLRSRLPCGTVPVFFVDQPQYFGRPNLYGDASGDYPDNAERFIFFCRAAIEIMKRFNAPIDLIQCNDWQTAIVPALLHAGSDEDGVIPHQADDPQFKLIDFAPEAASFTSSVKSSNDAPGRANQGRAPRLSGDTPTILSIHNLAYQGGFPADQFPWTGLSWSRFRSESFEFYGSLNFLKTGVVTADQVCTVSPTYAKEIKTPLHGCGLDPILRSLGDRVSGIINGIDTVVWNPETDRHLVRNYNVETWGNSKVENKLALQAEVGLPQDPDIPLIGLVGRLADQKGWDLILPVLRQHLVQHRPTQWAVLGSGNPSIENELRWLADQYDHQLAAYIGFSDALAHRIEAASDLFLMPSRYEPCGLNQLYSLRYGTVCVVTATGGLVDTIVDTNPDTIADGTATGFKMKSYDASSLDRSIGEALRIRYHEPEIWKKIVTTGMKSDWSWRKSASQYVDLYARTISLKRRH</sequence>
<keyword evidence="13" id="KW-1185">Reference proteome</keyword>
<dbReference type="InterPro" id="IPR011835">
    <property type="entry name" value="GS/SS"/>
</dbReference>
<evidence type="ECO:0000259" key="10">
    <source>
        <dbReference type="Pfam" id="PF00534"/>
    </source>
</evidence>